<dbReference type="EMBL" id="JAAZQD010000003">
    <property type="protein sequence ID" value="NKZ38874.1"/>
    <property type="molecule type" value="Genomic_DNA"/>
</dbReference>
<evidence type="ECO:0000259" key="4">
    <source>
        <dbReference type="PROSITE" id="PS50887"/>
    </source>
</evidence>
<comment type="catalytic activity">
    <reaction evidence="2">
        <text>2 GTP = 3',3'-c-di-GMP + 2 diphosphate</text>
        <dbReference type="Rhea" id="RHEA:24898"/>
        <dbReference type="ChEBI" id="CHEBI:33019"/>
        <dbReference type="ChEBI" id="CHEBI:37565"/>
        <dbReference type="ChEBI" id="CHEBI:58805"/>
        <dbReference type="EC" id="2.7.7.65"/>
    </reaction>
</comment>
<feature type="transmembrane region" description="Helical" evidence="3">
    <location>
        <begin position="67"/>
        <end position="91"/>
    </location>
</feature>
<evidence type="ECO:0000313" key="6">
    <source>
        <dbReference type="Proteomes" id="UP000541636"/>
    </source>
</evidence>
<dbReference type="Gene3D" id="3.30.70.270">
    <property type="match status" value="1"/>
</dbReference>
<dbReference type="Proteomes" id="UP000541636">
    <property type="component" value="Unassembled WGS sequence"/>
</dbReference>
<dbReference type="PROSITE" id="PS50887">
    <property type="entry name" value="GGDEF"/>
    <property type="match status" value="1"/>
</dbReference>
<comment type="caution">
    <text evidence="5">The sequence shown here is derived from an EMBL/GenBank/DDBJ whole genome shotgun (WGS) entry which is preliminary data.</text>
</comment>
<evidence type="ECO:0000256" key="2">
    <source>
        <dbReference type="ARBA" id="ARBA00034247"/>
    </source>
</evidence>
<evidence type="ECO:0000256" key="3">
    <source>
        <dbReference type="SAM" id="Phobius"/>
    </source>
</evidence>
<dbReference type="GO" id="GO:0052621">
    <property type="term" value="F:diguanylate cyclase activity"/>
    <property type="evidence" value="ECO:0007669"/>
    <property type="project" value="UniProtKB-EC"/>
</dbReference>
<dbReference type="NCBIfam" id="TIGR00254">
    <property type="entry name" value="GGDEF"/>
    <property type="match status" value="1"/>
</dbReference>
<keyword evidence="3" id="KW-0812">Transmembrane</keyword>
<feature type="transmembrane region" description="Helical" evidence="3">
    <location>
        <begin position="155"/>
        <end position="176"/>
    </location>
</feature>
<accession>A0A846ZL17</accession>
<dbReference type="AlphaFoldDB" id="A0A846ZL17"/>
<dbReference type="EC" id="2.7.7.65" evidence="1"/>
<proteinExistence type="predicted"/>
<dbReference type="SUPFAM" id="SSF55073">
    <property type="entry name" value="Nucleotide cyclase"/>
    <property type="match status" value="1"/>
</dbReference>
<sequence>MPMELLLWRWSTIAQTTSNLIIAVFFIALAMSLRRRELNAWLAAWLFNLGALGVTIAYWIFRPELSWIRTLAGIGYTFCKTMFVLLLIVGVSHFVGRPAKRSTYVRMTLATALFAVVVAYASQTLQQLGIIQESVIALSFGAGTIYLLRYGGRFGWVTAGFTLRTALSLVSVYTYGLHIWSTPPSAGSALSVLVAAHSSFDTAAEWIIALGCLLTSYRLIQHELTASNNELRVAQKQMQQLLKRDHLTGVFNRRALPAMFDEARGSGATVLFFDLDDFKKINDVKGHHTGDASLTRFARALQESFRTGDRVIRYAGDEFVVVAQDMDPTVIEERVRSVREKVRQADADVPALRFSVGHARLHPDGDPEVALREADQAMYDAKAAGRGE</sequence>
<dbReference type="SMART" id="SM00267">
    <property type="entry name" value="GGDEF"/>
    <property type="match status" value="1"/>
</dbReference>
<feature type="transmembrane region" description="Helical" evidence="3">
    <location>
        <begin position="103"/>
        <end position="122"/>
    </location>
</feature>
<keyword evidence="3" id="KW-0472">Membrane</keyword>
<organism evidence="5 6">
    <name type="scientific">Oleiagrimonas citrea</name>
    <dbReference type="NCBI Taxonomy" id="1665687"/>
    <lineage>
        <taxon>Bacteria</taxon>
        <taxon>Pseudomonadati</taxon>
        <taxon>Pseudomonadota</taxon>
        <taxon>Gammaproteobacteria</taxon>
        <taxon>Lysobacterales</taxon>
        <taxon>Rhodanobacteraceae</taxon>
        <taxon>Oleiagrimonas</taxon>
    </lineage>
</organism>
<evidence type="ECO:0000256" key="1">
    <source>
        <dbReference type="ARBA" id="ARBA00012528"/>
    </source>
</evidence>
<dbReference type="InterPro" id="IPR050469">
    <property type="entry name" value="Diguanylate_Cyclase"/>
</dbReference>
<gene>
    <name evidence="5" type="ORF">HF690_07860</name>
</gene>
<dbReference type="InterPro" id="IPR029787">
    <property type="entry name" value="Nucleotide_cyclase"/>
</dbReference>
<protein>
    <recommendedName>
        <fullName evidence="1">diguanylate cyclase</fullName>
        <ecNumber evidence="1">2.7.7.65</ecNumber>
    </recommendedName>
</protein>
<feature type="transmembrane region" description="Helical" evidence="3">
    <location>
        <begin position="12"/>
        <end position="33"/>
    </location>
</feature>
<feature type="transmembrane region" description="Helical" evidence="3">
    <location>
        <begin position="128"/>
        <end position="148"/>
    </location>
</feature>
<dbReference type="PANTHER" id="PTHR45138:SF9">
    <property type="entry name" value="DIGUANYLATE CYCLASE DGCM-RELATED"/>
    <property type="match status" value="1"/>
</dbReference>
<evidence type="ECO:0000313" key="5">
    <source>
        <dbReference type="EMBL" id="NKZ38874.1"/>
    </source>
</evidence>
<name>A0A846ZL17_9GAMM</name>
<dbReference type="InterPro" id="IPR000160">
    <property type="entry name" value="GGDEF_dom"/>
</dbReference>
<dbReference type="PANTHER" id="PTHR45138">
    <property type="entry name" value="REGULATORY COMPONENTS OF SENSORY TRANSDUCTION SYSTEM"/>
    <property type="match status" value="1"/>
</dbReference>
<feature type="domain" description="GGDEF" evidence="4">
    <location>
        <begin position="266"/>
        <end position="388"/>
    </location>
</feature>
<keyword evidence="3" id="KW-1133">Transmembrane helix</keyword>
<feature type="transmembrane region" description="Helical" evidence="3">
    <location>
        <begin position="40"/>
        <end position="61"/>
    </location>
</feature>
<keyword evidence="6" id="KW-1185">Reference proteome</keyword>
<dbReference type="InterPro" id="IPR043128">
    <property type="entry name" value="Rev_trsase/Diguanyl_cyclase"/>
</dbReference>
<dbReference type="Pfam" id="PF00990">
    <property type="entry name" value="GGDEF"/>
    <property type="match status" value="1"/>
</dbReference>
<dbReference type="CDD" id="cd01949">
    <property type="entry name" value="GGDEF"/>
    <property type="match status" value="1"/>
</dbReference>
<reference evidence="5 6" key="1">
    <citation type="journal article" date="2017" name="Int. J. Syst. Evol. Microbiol.">
        <title>Oleiagrimonas citrea sp. nov., a marine bacterium isolated from tidal flat sediment and emended description of the genus Oleiagrimonas Fang et al. 2015 and Oleiagrimonas soli.</title>
        <authorList>
            <person name="Yang S.H."/>
            <person name="Seo H.S."/>
            <person name="Seong C.N."/>
            <person name="Kwon K.K."/>
        </authorList>
    </citation>
    <scope>NUCLEOTIDE SEQUENCE [LARGE SCALE GENOMIC DNA]</scope>
    <source>
        <strain evidence="5 6">MEBiC09124</strain>
    </source>
</reference>